<feature type="region of interest" description="Disordered" evidence="2">
    <location>
        <begin position="145"/>
        <end position="213"/>
    </location>
</feature>
<keyword evidence="1" id="KW-0862">Zinc</keyword>
<feature type="compositionally biased region" description="Low complexity" evidence="2">
    <location>
        <begin position="251"/>
        <end position="288"/>
    </location>
</feature>
<feature type="region of interest" description="Disordered" evidence="2">
    <location>
        <begin position="309"/>
        <end position="447"/>
    </location>
</feature>
<evidence type="ECO:0000313" key="4">
    <source>
        <dbReference type="EMBL" id="KAL2074357.1"/>
    </source>
</evidence>
<dbReference type="EMBL" id="JAZHXI010000002">
    <property type="protein sequence ID" value="KAL2074357.1"/>
    <property type="molecule type" value="Genomic_DNA"/>
</dbReference>
<feature type="region of interest" description="Disordered" evidence="2">
    <location>
        <begin position="235"/>
        <end position="294"/>
    </location>
</feature>
<proteinExistence type="predicted"/>
<gene>
    <name evidence="4" type="ORF">VTL71DRAFT_8135</name>
</gene>
<feature type="compositionally biased region" description="Polar residues" evidence="2">
    <location>
        <begin position="235"/>
        <end position="246"/>
    </location>
</feature>
<keyword evidence="1" id="KW-0479">Metal-binding</keyword>
<evidence type="ECO:0000256" key="2">
    <source>
        <dbReference type="SAM" id="MobiDB-lite"/>
    </source>
</evidence>
<organism evidence="4 5">
    <name type="scientific">Oculimacula yallundae</name>
    <dbReference type="NCBI Taxonomy" id="86028"/>
    <lineage>
        <taxon>Eukaryota</taxon>
        <taxon>Fungi</taxon>
        <taxon>Dikarya</taxon>
        <taxon>Ascomycota</taxon>
        <taxon>Pezizomycotina</taxon>
        <taxon>Leotiomycetes</taxon>
        <taxon>Helotiales</taxon>
        <taxon>Ploettnerulaceae</taxon>
        <taxon>Oculimacula</taxon>
    </lineage>
</organism>
<feature type="compositionally biased region" description="Polar residues" evidence="2">
    <location>
        <begin position="333"/>
        <end position="358"/>
    </location>
</feature>
<feature type="compositionally biased region" description="Low complexity" evidence="2">
    <location>
        <begin position="159"/>
        <end position="174"/>
    </location>
</feature>
<accession>A0ABR4CXP3</accession>
<dbReference type="Proteomes" id="UP001595075">
    <property type="component" value="Unassembled WGS sequence"/>
</dbReference>
<keyword evidence="5" id="KW-1185">Reference proteome</keyword>
<dbReference type="SUPFAM" id="SSF57850">
    <property type="entry name" value="RING/U-box"/>
    <property type="match status" value="1"/>
</dbReference>
<reference evidence="4 5" key="1">
    <citation type="journal article" date="2024" name="Commun. Biol.">
        <title>Comparative genomic analysis of thermophilic fungi reveals convergent evolutionary adaptations and gene losses.</title>
        <authorList>
            <person name="Steindorff A.S."/>
            <person name="Aguilar-Pontes M.V."/>
            <person name="Robinson A.J."/>
            <person name="Andreopoulos B."/>
            <person name="LaButti K."/>
            <person name="Kuo A."/>
            <person name="Mondo S."/>
            <person name="Riley R."/>
            <person name="Otillar R."/>
            <person name="Haridas S."/>
            <person name="Lipzen A."/>
            <person name="Grimwood J."/>
            <person name="Schmutz J."/>
            <person name="Clum A."/>
            <person name="Reid I.D."/>
            <person name="Moisan M.C."/>
            <person name="Butler G."/>
            <person name="Nguyen T.T.M."/>
            <person name="Dewar K."/>
            <person name="Conant G."/>
            <person name="Drula E."/>
            <person name="Henrissat B."/>
            <person name="Hansel C."/>
            <person name="Singer S."/>
            <person name="Hutchinson M.I."/>
            <person name="de Vries R.P."/>
            <person name="Natvig D.O."/>
            <person name="Powell A.J."/>
            <person name="Tsang A."/>
            <person name="Grigoriev I.V."/>
        </authorList>
    </citation>
    <scope>NUCLEOTIDE SEQUENCE [LARGE SCALE GENOMIC DNA]</scope>
    <source>
        <strain evidence="4 5">CBS 494.80</strain>
    </source>
</reference>
<comment type="caution">
    <text evidence="4">The sequence shown here is derived from an EMBL/GenBank/DDBJ whole genome shotgun (WGS) entry which is preliminary data.</text>
</comment>
<sequence length="512" mass="54318">MALWNPWAVLNLYPEDPAFTCSGTTLKGLRCRNSFLKNQYLLQASDILNALSQILMIRHFANEPRLLATLEALAWLTLCPRWHQKPGRHSQTVSVASGWLRALRVECNSRQRLPLPSLRLSSTATSSTSLSRYLQSQSSRAPALATISLPTPPPSSNASVTRSQSRSTHTRSSTYEPSPAHGGSTVSSSTSSASASSPVRRIQPPYSNTGIIVSGPIRAAGDITLNISLDGQTGANVSIPSRNPQGRVTGPATPSQTRTAPSSSSSSPSASGSRRTSSSTSSVAASTSNDPFTHPHMQILLNRIQDLESQLQEATSRRSSRSSTSSRASTSSGLRTPISSSGVSSNPEIYTPTSTMSALSDPPTPPPTNRALLFLSPPQSPSASPRPRNLSISTDSSTSPTILTPTSSSSSSPTFRSSPLSPTPPHPPPSVWSIGARSMASTQAPRHGPESIPCHMCRLTDPTPTTTVARCANADGCGNGYCTLCISEWITSQLDENRIPSCPSCRASWVFE</sequence>
<evidence type="ECO:0000313" key="5">
    <source>
        <dbReference type="Proteomes" id="UP001595075"/>
    </source>
</evidence>
<feature type="compositionally biased region" description="Low complexity" evidence="2">
    <location>
        <begin position="321"/>
        <end position="332"/>
    </location>
</feature>
<feature type="compositionally biased region" description="Pro residues" evidence="2">
    <location>
        <begin position="421"/>
        <end position="430"/>
    </location>
</feature>
<evidence type="ECO:0000256" key="1">
    <source>
        <dbReference type="PROSITE-ProRule" id="PRU00175"/>
    </source>
</evidence>
<feature type="domain" description="RING-type" evidence="3">
    <location>
        <begin position="454"/>
        <end position="506"/>
    </location>
</feature>
<evidence type="ECO:0000259" key="3">
    <source>
        <dbReference type="PROSITE" id="PS50089"/>
    </source>
</evidence>
<dbReference type="InterPro" id="IPR001841">
    <property type="entry name" value="Znf_RING"/>
</dbReference>
<dbReference type="PROSITE" id="PS50089">
    <property type="entry name" value="ZF_RING_2"/>
    <property type="match status" value="1"/>
</dbReference>
<keyword evidence="1" id="KW-0863">Zinc-finger</keyword>
<feature type="compositionally biased region" description="Low complexity" evidence="2">
    <location>
        <begin position="184"/>
        <end position="197"/>
    </location>
</feature>
<feature type="compositionally biased region" description="Low complexity" evidence="2">
    <location>
        <begin position="381"/>
        <end position="420"/>
    </location>
</feature>
<name>A0ABR4CXP3_9HELO</name>
<protein>
    <recommendedName>
        <fullName evidence="3">RING-type domain-containing protein</fullName>
    </recommendedName>
</protein>